<protein>
    <recommendedName>
        <fullName evidence="1">PD-(D/E)XK endonuclease-like domain-containing protein</fullName>
    </recommendedName>
</protein>
<evidence type="ECO:0000313" key="2">
    <source>
        <dbReference type="EMBL" id="GAI84084.1"/>
    </source>
</evidence>
<dbReference type="Pfam" id="PF12705">
    <property type="entry name" value="PDDEXK_1"/>
    <property type="match status" value="1"/>
</dbReference>
<dbReference type="EMBL" id="BARW01007048">
    <property type="protein sequence ID" value="GAI84084.1"/>
    <property type="molecule type" value="Genomic_DNA"/>
</dbReference>
<dbReference type="InterPro" id="IPR038726">
    <property type="entry name" value="PDDEXK_AddAB-type"/>
</dbReference>
<dbReference type="InterPro" id="IPR011335">
    <property type="entry name" value="Restrct_endonuc-II-like"/>
</dbReference>
<dbReference type="SUPFAM" id="SSF52980">
    <property type="entry name" value="Restriction endonuclease-like"/>
    <property type="match status" value="1"/>
</dbReference>
<reference evidence="2" key="1">
    <citation type="journal article" date="2014" name="Front. Microbiol.">
        <title>High frequency of phylogenetically diverse reductive dehalogenase-homologous genes in deep subseafloor sedimentary metagenomes.</title>
        <authorList>
            <person name="Kawai M."/>
            <person name="Futagami T."/>
            <person name="Toyoda A."/>
            <person name="Takaki Y."/>
            <person name="Nishi S."/>
            <person name="Hori S."/>
            <person name="Arai W."/>
            <person name="Tsubouchi T."/>
            <person name="Morono Y."/>
            <person name="Uchiyama I."/>
            <person name="Ito T."/>
            <person name="Fujiyama A."/>
            <person name="Inagaki F."/>
            <person name="Takami H."/>
        </authorList>
    </citation>
    <scope>NUCLEOTIDE SEQUENCE</scope>
    <source>
        <strain evidence="2">Expedition CK06-06</strain>
    </source>
</reference>
<sequence length="134" mass="15677">MIFVKKAEFIYSEVPFTINIEPAHSLYAELTGQDSRPVILSGTIDLVFKEADGWVVIDYKTDRPKNEKDYPKLVEVYQKQIAIYSQVWQNITQEKVKEKIIYFLNEQGLFPVLLQNNLYRKTGKLTRFSKNVIV</sequence>
<dbReference type="InterPro" id="IPR011604">
    <property type="entry name" value="PDDEXK-like_dom_sf"/>
</dbReference>
<evidence type="ECO:0000259" key="1">
    <source>
        <dbReference type="Pfam" id="PF12705"/>
    </source>
</evidence>
<name>X1TVN4_9ZZZZ</name>
<comment type="caution">
    <text evidence="2">The sequence shown here is derived from an EMBL/GenBank/DDBJ whole genome shotgun (WGS) entry which is preliminary data.</text>
</comment>
<dbReference type="Gene3D" id="3.90.320.10">
    <property type="match status" value="1"/>
</dbReference>
<dbReference type="AlphaFoldDB" id="X1TVN4"/>
<proteinExistence type="predicted"/>
<accession>X1TVN4</accession>
<gene>
    <name evidence="2" type="ORF">S12H4_14751</name>
</gene>
<feature type="domain" description="PD-(D/E)XK endonuclease-like" evidence="1">
    <location>
        <begin position="16"/>
        <end position="103"/>
    </location>
</feature>
<organism evidence="2">
    <name type="scientific">marine sediment metagenome</name>
    <dbReference type="NCBI Taxonomy" id="412755"/>
    <lineage>
        <taxon>unclassified sequences</taxon>
        <taxon>metagenomes</taxon>
        <taxon>ecological metagenomes</taxon>
    </lineage>
</organism>